<evidence type="ECO:0000259" key="11">
    <source>
        <dbReference type="PROSITE" id="PS50893"/>
    </source>
</evidence>
<feature type="domain" description="ABC transporter" evidence="11">
    <location>
        <begin position="926"/>
        <end position="1160"/>
    </location>
</feature>
<evidence type="ECO:0008006" key="14">
    <source>
        <dbReference type="Google" id="ProtNLM"/>
    </source>
</evidence>
<dbReference type="OrthoDB" id="6500128at2759"/>
<keyword evidence="3" id="KW-0813">Transport</keyword>
<comment type="similarity">
    <text evidence="2">Belongs to the ABC transporter superfamily. ABCC family. Conjugate transporter (TC 3.A.1.208) subfamily.</text>
</comment>
<dbReference type="GO" id="GO:0016887">
    <property type="term" value="F:ATP hydrolysis activity"/>
    <property type="evidence" value="ECO:0007669"/>
    <property type="project" value="InterPro"/>
</dbReference>
<keyword evidence="7" id="KW-0067">ATP-binding</keyword>
<feature type="transmembrane region" description="Helical" evidence="10">
    <location>
        <begin position="217"/>
        <end position="244"/>
    </location>
</feature>
<feature type="transmembrane region" description="Helical" evidence="10">
    <location>
        <begin position="837"/>
        <end position="855"/>
    </location>
</feature>
<dbReference type="RefSeq" id="XP_008861898.1">
    <property type="nucleotide sequence ID" value="XM_008863676.1"/>
</dbReference>
<evidence type="ECO:0000256" key="2">
    <source>
        <dbReference type="ARBA" id="ARBA00009726"/>
    </source>
</evidence>
<comment type="subcellular location">
    <subcellularLocation>
        <location evidence="1">Vacuole membrane</location>
        <topology evidence="1">Multi-pass membrane protein</topology>
    </subcellularLocation>
</comment>
<dbReference type="FunFam" id="3.40.50.300:FF:000610">
    <property type="entry name" value="Multidrug resistance-associated ABC transporter"/>
    <property type="match status" value="1"/>
</dbReference>
<feature type="domain" description="ABC transmembrane type-1" evidence="12">
    <location>
        <begin position="92"/>
        <end position="373"/>
    </location>
</feature>
<evidence type="ECO:0000256" key="3">
    <source>
        <dbReference type="ARBA" id="ARBA00022448"/>
    </source>
</evidence>
<feature type="transmembrane region" description="Helical" evidence="10">
    <location>
        <begin position="743"/>
        <end position="766"/>
    </location>
</feature>
<dbReference type="PROSITE" id="PS50929">
    <property type="entry name" value="ABC_TM1F"/>
    <property type="match status" value="2"/>
</dbReference>
<dbReference type="Gene3D" id="1.20.1560.10">
    <property type="entry name" value="ABC transporter type 1, transmembrane domain"/>
    <property type="match status" value="2"/>
</dbReference>
<dbReference type="InterPro" id="IPR011527">
    <property type="entry name" value="ABC1_TM_dom"/>
</dbReference>
<dbReference type="GO" id="GO:0005524">
    <property type="term" value="F:ATP binding"/>
    <property type="evidence" value="ECO:0007669"/>
    <property type="project" value="UniProtKB-KW"/>
</dbReference>
<dbReference type="FunFam" id="1.20.1560.10:FF:000003">
    <property type="entry name" value="ABC transporter C family member 10"/>
    <property type="match status" value="1"/>
</dbReference>
<dbReference type="SUPFAM" id="SSF52540">
    <property type="entry name" value="P-loop containing nucleoside triphosphate hydrolases"/>
    <property type="match status" value="2"/>
</dbReference>
<sequence>MAKYQSLAVSDKASIQHHRHPADTANVFSKLFYTWATPLLRLGNERQLDPSDIWSLQEENQCSHVNKQFEPKFRTSRSLMWSIAATHGWRFAVVGAMQVSTVCCTLYGPVVLKEILSAIESHEFDLPSILKLIASLCLVNVFQALVSSHANLQNQLVAVQITSALQYLLFQKSLALSTTSRRDKTAGEIANLFSNDITWIMNFALFANQLWLVPIQIVATIYMLYAVIGWATFVGMAVVLVTLFGNQLLGKYQHAAFEELMANKDIRMKSIHEVFGAMQILKLNAWEEKFGDKIAHERNAELESLWKVFVFAGVSTTTTYLGPVVVTVGAFVTYALAMHEMLTATKVFTALTLFNLLKFPMSNLPYIVTNLMQALVAVKRMMEFLDLDEKNPTVVWTPATAPAANVERYAEDNLDIVVENANLGWDAAKPLFTDVNLTVKRGQLVVVHGAVGEGKSSLCAALLGELDKFKGSIFVGGRVAYFSQQAWIQNMTIRENILFGKPYDRVKYANVLEACYDRRDSDKLSDEPSVVLAPSSDVLVAPLTPVPSPLKGRPFTPLAESAASTFEEDMPSGRLVLEEARSKGHVSASVYWTYLEAMGGWPVFLYWLVVLALWQGLSVAGDLWLSAWSSSAATTNPDEFQANTPFNLTMYASLAMVGALMTIFRTLSVYGSGLRASRRLFETMTQALLRAPMSFFDTTPLGRILNRYSNDLNTVDTTIPFCLSGLLGAITNAVFALGTTFWMIQYLGLVALPLLYAYVAIGRYYIQPAREMERVNKTTKSPLLTLISEDIEGGVVIRAFGANQVRRFQRMHCTNVDKNNEATYAAQIVTQWFSLRMQLTSAVMLFLIATSLVVMREQLNAGLIGLALNYTFTLLSYFEWCISVISQLETAMVGPERMAEYTNVAPEPPRVIAGAVAKDWPTKGDIAFDKMAFRYKDNDPLVLKDVSVHIESGEKVGIVGRTGAGKSSLTMALFRINDLAAGSIKIDGVDIARVGVKTLRSSIAIIPQTPVLFKGTLRNYLDPFGEYSDANLWGCLQKVRLADRIAGVDGKLDSPVEENGENFSVGERQMLCMARALLRQARIVVMDEATAAIDHETDQNLQRVIRTEFASSTVLTIAHRLDTVLDADRILVFDQGRLVQCDSPAALVGAGAGIFFELCQEGGYLDKVAQHVE</sequence>
<keyword evidence="4 10" id="KW-0812">Transmembrane</keyword>
<feature type="transmembrane region" description="Helical" evidence="10">
    <location>
        <begin position="308"/>
        <end position="337"/>
    </location>
</feature>
<feature type="domain" description="ABC transmembrane type-1" evidence="12">
    <location>
        <begin position="608"/>
        <end position="890"/>
    </location>
</feature>
<dbReference type="GO" id="GO:0140359">
    <property type="term" value="F:ABC-type transporter activity"/>
    <property type="evidence" value="ECO:0007669"/>
    <property type="project" value="InterPro"/>
</dbReference>
<evidence type="ECO:0000256" key="10">
    <source>
        <dbReference type="SAM" id="Phobius"/>
    </source>
</evidence>
<evidence type="ECO:0000256" key="5">
    <source>
        <dbReference type="ARBA" id="ARBA00022737"/>
    </source>
</evidence>
<dbReference type="InterPro" id="IPR027417">
    <property type="entry name" value="P-loop_NTPase"/>
</dbReference>
<evidence type="ECO:0000256" key="6">
    <source>
        <dbReference type="ARBA" id="ARBA00022741"/>
    </source>
</evidence>
<dbReference type="VEuPathDB" id="FungiDB:H310_00779"/>
<protein>
    <recommendedName>
        <fullName evidence="14">ABC transmembrane type-1 domain-containing protein</fullName>
    </recommendedName>
</protein>
<keyword evidence="8 10" id="KW-1133">Transmembrane helix</keyword>
<dbReference type="eggNOG" id="KOG0054">
    <property type="taxonomic scope" value="Eukaryota"/>
</dbReference>
<dbReference type="PANTHER" id="PTHR24223">
    <property type="entry name" value="ATP-BINDING CASSETTE SUB-FAMILY C"/>
    <property type="match status" value="1"/>
</dbReference>
<feature type="transmembrane region" description="Helical" evidence="10">
    <location>
        <begin position="604"/>
        <end position="628"/>
    </location>
</feature>
<feature type="transmembrane region" description="Helical" evidence="10">
    <location>
        <begin position="357"/>
        <end position="378"/>
    </location>
</feature>
<evidence type="ECO:0000256" key="1">
    <source>
        <dbReference type="ARBA" id="ARBA00004128"/>
    </source>
</evidence>
<dbReference type="STRING" id="157072.A0A024UX25"/>
<name>A0A024UX25_9STRA</name>
<gene>
    <name evidence="13" type="ORF">H310_00779</name>
</gene>
<dbReference type="CDD" id="cd18580">
    <property type="entry name" value="ABC_6TM_ABCC_D2"/>
    <property type="match status" value="1"/>
</dbReference>
<dbReference type="Pfam" id="PF00664">
    <property type="entry name" value="ABC_membrane"/>
    <property type="match status" value="2"/>
</dbReference>
<evidence type="ECO:0000256" key="7">
    <source>
        <dbReference type="ARBA" id="ARBA00022840"/>
    </source>
</evidence>
<dbReference type="GO" id="GO:0005774">
    <property type="term" value="C:vacuolar membrane"/>
    <property type="evidence" value="ECO:0007669"/>
    <property type="project" value="UniProtKB-SubCell"/>
</dbReference>
<dbReference type="AlphaFoldDB" id="A0A024UX25"/>
<evidence type="ECO:0000313" key="13">
    <source>
        <dbReference type="EMBL" id="ETW10487.1"/>
    </source>
</evidence>
<organism evidence="13">
    <name type="scientific">Aphanomyces invadans</name>
    <dbReference type="NCBI Taxonomy" id="157072"/>
    <lineage>
        <taxon>Eukaryota</taxon>
        <taxon>Sar</taxon>
        <taxon>Stramenopiles</taxon>
        <taxon>Oomycota</taxon>
        <taxon>Saprolegniomycetes</taxon>
        <taxon>Saprolegniales</taxon>
        <taxon>Verrucalvaceae</taxon>
        <taxon>Aphanomyces</taxon>
    </lineage>
</organism>
<proteinExistence type="inferred from homology"/>
<evidence type="ECO:0000256" key="4">
    <source>
        <dbReference type="ARBA" id="ARBA00022692"/>
    </source>
</evidence>
<dbReference type="Pfam" id="PF00005">
    <property type="entry name" value="ABC_tran"/>
    <property type="match status" value="2"/>
</dbReference>
<reference evidence="13" key="1">
    <citation type="submission" date="2013-12" db="EMBL/GenBank/DDBJ databases">
        <title>The Genome Sequence of Aphanomyces invadans NJM9701.</title>
        <authorList>
            <consortium name="The Broad Institute Genomics Platform"/>
            <person name="Russ C."/>
            <person name="Tyler B."/>
            <person name="van West P."/>
            <person name="Dieguez-Uribeondo J."/>
            <person name="Young S.K."/>
            <person name="Zeng Q."/>
            <person name="Gargeya S."/>
            <person name="Fitzgerald M."/>
            <person name="Abouelleil A."/>
            <person name="Alvarado L."/>
            <person name="Chapman S.B."/>
            <person name="Gainer-Dewar J."/>
            <person name="Goldberg J."/>
            <person name="Griggs A."/>
            <person name="Gujja S."/>
            <person name="Hansen M."/>
            <person name="Howarth C."/>
            <person name="Imamovic A."/>
            <person name="Ireland A."/>
            <person name="Larimer J."/>
            <person name="McCowan C."/>
            <person name="Murphy C."/>
            <person name="Pearson M."/>
            <person name="Poon T.W."/>
            <person name="Priest M."/>
            <person name="Roberts A."/>
            <person name="Saif S."/>
            <person name="Shea T."/>
            <person name="Sykes S."/>
            <person name="Wortman J."/>
            <person name="Nusbaum C."/>
            <person name="Birren B."/>
        </authorList>
    </citation>
    <scope>NUCLEOTIDE SEQUENCE [LARGE SCALE GENOMIC DNA]</scope>
    <source>
        <strain evidence="13">NJM9701</strain>
    </source>
</reference>
<dbReference type="EMBL" id="KI913952">
    <property type="protein sequence ID" value="ETW10487.1"/>
    <property type="molecule type" value="Genomic_DNA"/>
</dbReference>
<evidence type="ECO:0000259" key="12">
    <source>
        <dbReference type="PROSITE" id="PS50929"/>
    </source>
</evidence>
<dbReference type="CDD" id="cd03244">
    <property type="entry name" value="ABCC_MRP_domain2"/>
    <property type="match status" value="1"/>
</dbReference>
<dbReference type="InterPro" id="IPR036640">
    <property type="entry name" value="ABC1_TM_sf"/>
</dbReference>
<dbReference type="SUPFAM" id="SSF90123">
    <property type="entry name" value="ABC transporter transmembrane region"/>
    <property type="match status" value="2"/>
</dbReference>
<dbReference type="PROSITE" id="PS50893">
    <property type="entry name" value="ABC_TRANSPORTER_2"/>
    <property type="match status" value="2"/>
</dbReference>
<evidence type="ECO:0000256" key="8">
    <source>
        <dbReference type="ARBA" id="ARBA00022989"/>
    </source>
</evidence>
<dbReference type="FunFam" id="1.20.1560.10:FF:000063">
    <property type="entry name" value="Multidrug resistance protein ABC transporter"/>
    <property type="match status" value="1"/>
</dbReference>
<dbReference type="SMART" id="SM00382">
    <property type="entry name" value="AAA"/>
    <property type="match status" value="2"/>
</dbReference>
<dbReference type="InterPro" id="IPR044726">
    <property type="entry name" value="ABCC_6TM_D2"/>
</dbReference>
<feature type="transmembrane region" description="Helical" evidence="10">
    <location>
        <begin position="648"/>
        <end position="670"/>
    </location>
</feature>
<dbReference type="PANTHER" id="PTHR24223:SF443">
    <property type="entry name" value="MULTIDRUG-RESISTANCE LIKE PROTEIN 1, ISOFORM I"/>
    <property type="match status" value="1"/>
</dbReference>
<accession>A0A024UX25</accession>
<dbReference type="InterPro" id="IPR003439">
    <property type="entry name" value="ABC_transporter-like_ATP-bd"/>
</dbReference>
<evidence type="ECO:0000256" key="9">
    <source>
        <dbReference type="ARBA" id="ARBA00023136"/>
    </source>
</evidence>
<feature type="domain" description="ABC transporter" evidence="11">
    <location>
        <begin position="416"/>
        <end position="788"/>
    </location>
</feature>
<feature type="transmembrane region" description="Helical" evidence="10">
    <location>
        <begin position="190"/>
        <end position="211"/>
    </location>
</feature>
<dbReference type="CDD" id="cd18579">
    <property type="entry name" value="ABC_6TM_ABCC_D1"/>
    <property type="match status" value="1"/>
</dbReference>
<keyword evidence="5" id="KW-0677">Repeat</keyword>
<keyword evidence="6" id="KW-0547">Nucleotide-binding</keyword>
<dbReference type="InterPro" id="IPR044746">
    <property type="entry name" value="ABCC_6TM_D1"/>
</dbReference>
<dbReference type="InterPro" id="IPR003593">
    <property type="entry name" value="AAA+_ATPase"/>
</dbReference>
<dbReference type="InterPro" id="IPR017871">
    <property type="entry name" value="ABC_transporter-like_CS"/>
</dbReference>
<feature type="transmembrane region" description="Helical" evidence="10">
    <location>
        <begin position="717"/>
        <end position="737"/>
    </location>
</feature>
<dbReference type="PROSITE" id="PS00211">
    <property type="entry name" value="ABC_TRANSPORTER_1"/>
    <property type="match status" value="1"/>
</dbReference>
<dbReference type="Gene3D" id="3.40.50.300">
    <property type="entry name" value="P-loop containing nucleotide triphosphate hydrolases"/>
    <property type="match status" value="2"/>
</dbReference>
<dbReference type="InterPro" id="IPR050173">
    <property type="entry name" value="ABC_transporter_C-like"/>
</dbReference>
<dbReference type="GeneID" id="20077829"/>
<keyword evidence="9 10" id="KW-0472">Membrane</keyword>